<evidence type="ECO:0000259" key="1">
    <source>
        <dbReference type="Pfam" id="PF13843"/>
    </source>
</evidence>
<feature type="domain" description="PiggyBac transposable element-derived protein" evidence="1">
    <location>
        <begin position="88"/>
        <end position="255"/>
    </location>
</feature>
<name>A0AAV4FD08_9GAST</name>
<evidence type="ECO:0000313" key="3">
    <source>
        <dbReference type="Proteomes" id="UP000762676"/>
    </source>
</evidence>
<dbReference type="PANTHER" id="PTHR46599">
    <property type="entry name" value="PIGGYBAC TRANSPOSABLE ELEMENT-DERIVED PROTEIN 4"/>
    <property type="match status" value="1"/>
</dbReference>
<keyword evidence="3" id="KW-1185">Reference proteome</keyword>
<organism evidence="2 3">
    <name type="scientific">Elysia marginata</name>
    <dbReference type="NCBI Taxonomy" id="1093978"/>
    <lineage>
        <taxon>Eukaryota</taxon>
        <taxon>Metazoa</taxon>
        <taxon>Spiralia</taxon>
        <taxon>Lophotrochozoa</taxon>
        <taxon>Mollusca</taxon>
        <taxon>Gastropoda</taxon>
        <taxon>Heterobranchia</taxon>
        <taxon>Euthyneura</taxon>
        <taxon>Panpulmonata</taxon>
        <taxon>Sacoglossa</taxon>
        <taxon>Placobranchoidea</taxon>
        <taxon>Plakobranchidae</taxon>
        <taxon>Elysia</taxon>
    </lineage>
</organism>
<comment type="caution">
    <text evidence="2">The sequence shown here is derived from an EMBL/GenBank/DDBJ whole genome shotgun (WGS) entry which is preliminary data.</text>
</comment>
<dbReference type="EMBL" id="BMAT01000690">
    <property type="protein sequence ID" value="GFR71288.1"/>
    <property type="molecule type" value="Genomic_DNA"/>
</dbReference>
<dbReference type="AlphaFoldDB" id="A0AAV4FD08"/>
<dbReference type="Proteomes" id="UP000762676">
    <property type="component" value="Unassembled WGS sequence"/>
</dbReference>
<reference evidence="2 3" key="1">
    <citation type="journal article" date="2021" name="Elife">
        <title>Chloroplast acquisition without the gene transfer in kleptoplastic sea slugs, Plakobranchus ocellatus.</title>
        <authorList>
            <person name="Maeda T."/>
            <person name="Takahashi S."/>
            <person name="Yoshida T."/>
            <person name="Shimamura S."/>
            <person name="Takaki Y."/>
            <person name="Nagai Y."/>
            <person name="Toyoda A."/>
            <person name="Suzuki Y."/>
            <person name="Arimoto A."/>
            <person name="Ishii H."/>
            <person name="Satoh N."/>
            <person name="Nishiyama T."/>
            <person name="Hasebe M."/>
            <person name="Maruyama T."/>
            <person name="Minagawa J."/>
            <person name="Obokata J."/>
            <person name="Shigenobu S."/>
        </authorList>
    </citation>
    <scope>NUCLEOTIDE SEQUENCE [LARGE SCALE GENOMIC DNA]</scope>
</reference>
<proteinExistence type="predicted"/>
<dbReference type="Pfam" id="PF13843">
    <property type="entry name" value="DDE_Tnp_1_7"/>
    <property type="match status" value="2"/>
</dbReference>
<dbReference type="PANTHER" id="PTHR46599:SF3">
    <property type="entry name" value="PIGGYBAC TRANSPOSABLE ELEMENT-DERIVED PROTEIN 4"/>
    <property type="match status" value="1"/>
</dbReference>
<sequence>MEFASVIPRDRLLSIWRFLHVAENRQPGAARPGRLAQLRPMLDHLNSKFRFVYVPNRDIHLWPGPGLLPIHASETHKWGHLILVYGKELYWEHEQEEDREQGLAHWVVLDLVAPYYKTNMRVTMDNFYTSVPLLRDLGQKEVLATGTIHSNFLPKDLLPKTASLTKHKCRVAQAGNLTYWIWMDTKAVLVMSNYHCPTQTGEVRRKAGQRDQQQVVVPIALANYQEKIKGVDLCDQMLGYYMPSHRSKKWWRRVNISQWHQHIMPTSSPKIDILTML</sequence>
<dbReference type="InterPro" id="IPR029526">
    <property type="entry name" value="PGBD"/>
</dbReference>
<feature type="domain" description="PiggyBac transposable element-derived protein" evidence="1">
    <location>
        <begin position="3"/>
        <end position="60"/>
    </location>
</feature>
<accession>A0AAV4FD08</accession>
<gene>
    <name evidence="2" type="ORF">ElyMa_000349900</name>
</gene>
<protein>
    <submittedName>
        <fullName evidence="2">PiggyBac transposable element-derived protein 4</fullName>
    </submittedName>
</protein>
<evidence type="ECO:0000313" key="2">
    <source>
        <dbReference type="EMBL" id="GFR71288.1"/>
    </source>
</evidence>